<dbReference type="Pfam" id="PF00618">
    <property type="entry name" value="RasGEF_N"/>
    <property type="match status" value="1"/>
</dbReference>
<dbReference type="GO" id="GO:0005886">
    <property type="term" value="C:plasma membrane"/>
    <property type="evidence" value="ECO:0007669"/>
    <property type="project" value="TreeGrafter"/>
</dbReference>
<protein>
    <recommendedName>
        <fullName evidence="8">Ras GEF</fullName>
    </recommendedName>
</protein>
<reference evidence="6" key="1">
    <citation type="journal article" date="2020" name="Fungal Divers.">
        <title>Resolving the Mortierellaceae phylogeny through synthesis of multi-gene phylogenetics and phylogenomics.</title>
        <authorList>
            <person name="Vandepol N."/>
            <person name="Liber J."/>
            <person name="Desiro A."/>
            <person name="Na H."/>
            <person name="Kennedy M."/>
            <person name="Barry K."/>
            <person name="Grigoriev I.V."/>
            <person name="Miller A.N."/>
            <person name="O'Donnell K."/>
            <person name="Stajich J.E."/>
            <person name="Bonito G."/>
        </authorList>
    </citation>
    <scope>NUCLEOTIDE SEQUENCE</scope>
    <source>
        <strain evidence="6">NRRL 6426</strain>
    </source>
</reference>
<feature type="compositionally biased region" description="Low complexity" evidence="3">
    <location>
        <begin position="314"/>
        <end position="331"/>
    </location>
</feature>
<dbReference type="InterPro" id="IPR001895">
    <property type="entry name" value="RASGEF_cat_dom"/>
</dbReference>
<comment type="caution">
    <text evidence="6">The sequence shown here is derived from an EMBL/GenBank/DDBJ whole genome shotgun (WGS) entry which is preliminary data.</text>
</comment>
<evidence type="ECO:0008006" key="8">
    <source>
        <dbReference type="Google" id="ProtNLM"/>
    </source>
</evidence>
<dbReference type="OrthoDB" id="546434at2759"/>
<proteinExistence type="predicted"/>
<dbReference type="GO" id="GO:0007265">
    <property type="term" value="P:Ras protein signal transduction"/>
    <property type="evidence" value="ECO:0007669"/>
    <property type="project" value="TreeGrafter"/>
</dbReference>
<dbReference type="InterPro" id="IPR000651">
    <property type="entry name" value="Ras-like_Gua-exchang_fac_N"/>
</dbReference>
<evidence type="ECO:0000256" key="1">
    <source>
        <dbReference type="ARBA" id="ARBA00022658"/>
    </source>
</evidence>
<feature type="compositionally biased region" description="Polar residues" evidence="3">
    <location>
        <begin position="51"/>
        <end position="66"/>
    </location>
</feature>
<dbReference type="Proteomes" id="UP000748756">
    <property type="component" value="Unassembled WGS sequence"/>
</dbReference>
<dbReference type="Gene3D" id="1.10.840.10">
    <property type="entry name" value="Ras guanine-nucleotide exchange factors catalytic domain"/>
    <property type="match status" value="1"/>
</dbReference>
<feature type="region of interest" description="Disordered" evidence="3">
    <location>
        <begin position="2018"/>
        <end position="2037"/>
    </location>
</feature>
<feature type="compositionally biased region" description="Low complexity" evidence="3">
    <location>
        <begin position="1853"/>
        <end position="1881"/>
    </location>
</feature>
<feature type="region of interest" description="Disordered" evidence="3">
    <location>
        <begin position="1000"/>
        <end position="1069"/>
    </location>
</feature>
<feature type="domain" description="Ras-GEF" evidence="4">
    <location>
        <begin position="1636"/>
        <end position="1933"/>
    </location>
</feature>
<feature type="compositionally biased region" description="Pro residues" evidence="3">
    <location>
        <begin position="940"/>
        <end position="952"/>
    </location>
</feature>
<dbReference type="PROSITE" id="PS50009">
    <property type="entry name" value="RASGEF_CAT"/>
    <property type="match status" value="1"/>
</dbReference>
<feature type="compositionally biased region" description="Low complexity" evidence="3">
    <location>
        <begin position="781"/>
        <end position="796"/>
    </location>
</feature>
<dbReference type="CDD" id="cd00155">
    <property type="entry name" value="RasGEF"/>
    <property type="match status" value="1"/>
</dbReference>
<dbReference type="PANTHER" id="PTHR23113:SF356">
    <property type="entry name" value="FI05912P-RELATED"/>
    <property type="match status" value="1"/>
</dbReference>
<dbReference type="CDD" id="cd06224">
    <property type="entry name" value="REM"/>
    <property type="match status" value="1"/>
</dbReference>
<organism evidence="6 7">
    <name type="scientific">Linnemannia schmuckeri</name>
    <dbReference type="NCBI Taxonomy" id="64567"/>
    <lineage>
        <taxon>Eukaryota</taxon>
        <taxon>Fungi</taxon>
        <taxon>Fungi incertae sedis</taxon>
        <taxon>Mucoromycota</taxon>
        <taxon>Mortierellomycotina</taxon>
        <taxon>Mortierellomycetes</taxon>
        <taxon>Mortierellales</taxon>
        <taxon>Mortierellaceae</taxon>
        <taxon>Linnemannia</taxon>
    </lineage>
</organism>
<evidence type="ECO:0000256" key="2">
    <source>
        <dbReference type="PROSITE-ProRule" id="PRU00168"/>
    </source>
</evidence>
<feature type="compositionally biased region" description="Basic and acidic residues" evidence="3">
    <location>
        <begin position="1017"/>
        <end position="1033"/>
    </location>
</feature>
<feature type="region of interest" description="Disordered" evidence="3">
    <location>
        <begin position="1324"/>
        <end position="1349"/>
    </location>
</feature>
<feature type="compositionally biased region" description="Low complexity" evidence="3">
    <location>
        <begin position="1950"/>
        <end position="1965"/>
    </location>
</feature>
<evidence type="ECO:0000256" key="3">
    <source>
        <dbReference type="SAM" id="MobiDB-lite"/>
    </source>
</evidence>
<evidence type="ECO:0000259" key="5">
    <source>
        <dbReference type="PROSITE" id="PS50212"/>
    </source>
</evidence>
<dbReference type="InterPro" id="IPR036964">
    <property type="entry name" value="RASGEF_cat_dom_sf"/>
</dbReference>
<feature type="region of interest" description="Disordered" evidence="3">
    <location>
        <begin position="914"/>
        <end position="978"/>
    </location>
</feature>
<feature type="compositionally biased region" description="Polar residues" evidence="3">
    <location>
        <begin position="965"/>
        <end position="976"/>
    </location>
</feature>
<feature type="region of interest" description="Disordered" evidence="3">
    <location>
        <begin position="773"/>
        <end position="800"/>
    </location>
</feature>
<feature type="region of interest" description="Disordered" evidence="3">
    <location>
        <begin position="1949"/>
        <end position="1980"/>
    </location>
</feature>
<feature type="region of interest" description="Disordered" evidence="3">
    <location>
        <begin position="1672"/>
        <end position="1694"/>
    </location>
</feature>
<evidence type="ECO:0000259" key="4">
    <source>
        <dbReference type="PROSITE" id="PS50009"/>
    </source>
</evidence>
<feature type="compositionally biased region" description="Acidic residues" evidence="3">
    <location>
        <begin position="474"/>
        <end position="486"/>
    </location>
</feature>
<feature type="compositionally biased region" description="Polar residues" evidence="3">
    <location>
        <begin position="1257"/>
        <end position="1281"/>
    </location>
</feature>
<keyword evidence="1 2" id="KW-0344">Guanine-nucleotide releasing factor</keyword>
<evidence type="ECO:0000313" key="6">
    <source>
        <dbReference type="EMBL" id="KAF9140028.1"/>
    </source>
</evidence>
<feature type="region of interest" description="Disordered" evidence="3">
    <location>
        <begin position="363"/>
        <end position="386"/>
    </location>
</feature>
<feature type="compositionally biased region" description="Polar residues" evidence="3">
    <location>
        <begin position="1154"/>
        <end position="1183"/>
    </location>
</feature>
<feature type="compositionally biased region" description="Low complexity" evidence="3">
    <location>
        <begin position="338"/>
        <end position="348"/>
    </location>
</feature>
<feature type="region of interest" description="Disordered" evidence="3">
    <location>
        <begin position="34"/>
        <end position="91"/>
    </location>
</feature>
<feature type="compositionally biased region" description="Low complexity" evidence="3">
    <location>
        <begin position="1038"/>
        <end position="1067"/>
    </location>
</feature>
<dbReference type="SUPFAM" id="SSF48366">
    <property type="entry name" value="Ras GEF"/>
    <property type="match status" value="1"/>
</dbReference>
<feature type="region of interest" description="Disordered" evidence="3">
    <location>
        <begin position="471"/>
        <end position="492"/>
    </location>
</feature>
<dbReference type="PROSITE" id="PS50212">
    <property type="entry name" value="RASGEF_NTER"/>
    <property type="match status" value="1"/>
</dbReference>
<dbReference type="InterPro" id="IPR008937">
    <property type="entry name" value="Ras-like_GEF"/>
</dbReference>
<feature type="domain" description="N-terminal Ras-GEF" evidence="5">
    <location>
        <begin position="1430"/>
        <end position="1557"/>
    </location>
</feature>
<name>A0A9P5V6K1_9FUNG</name>
<dbReference type="Gene3D" id="1.20.870.10">
    <property type="entry name" value="Son of sevenless (SoS) protein Chain: S domain 1"/>
    <property type="match status" value="1"/>
</dbReference>
<dbReference type="GO" id="GO:0005085">
    <property type="term" value="F:guanyl-nucleotide exchange factor activity"/>
    <property type="evidence" value="ECO:0007669"/>
    <property type="project" value="UniProtKB-KW"/>
</dbReference>
<dbReference type="SMART" id="SM00229">
    <property type="entry name" value="RasGEFN"/>
    <property type="match status" value="1"/>
</dbReference>
<feature type="region of interest" description="Disordered" evidence="3">
    <location>
        <begin position="1151"/>
        <end position="1300"/>
    </location>
</feature>
<feature type="region of interest" description="Disordered" evidence="3">
    <location>
        <begin position="1841"/>
        <end position="1892"/>
    </location>
</feature>
<feature type="region of interest" description="Disordered" evidence="3">
    <location>
        <begin position="1098"/>
        <end position="1126"/>
    </location>
</feature>
<dbReference type="EMBL" id="JAAAUQ010001340">
    <property type="protein sequence ID" value="KAF9140028.1"/>
    <property type="molecule type" value="Genomic_DNA"/>
</dbReference>
<dbReference type="InterPro" id="IPR023578">
    <property type="entry name" value="Ras_GEF_dom_sf"/>
</dbReference>
<feature type="compositionally biased region" description="Polar residues" evidence="3">
    <location>
        <begin position="34"/>
        <end position="44"/>
    </location>
</feature>
<dbReference type="SMART" id="SM00147">
    <property type="entry name" value="RasGEF"/>
    <property type="match status" value="1"/>
</dbReference>
<gene>
    <name evidence="6" type="ORF">BG015_001825</name>
</gene>
<dbReference type="PANTHER" id="PTHR23113">
    <property type="entry name" value="GUANINE NUCLEOTIDE EXCHANGE FACTOR"/>
    <property type="match status" value="1"/>
</dbReference>
<keyword evidence="7" id="KW-1185">Reference proteome</keyword>
<feature type="compositionally biased region" description="Low complexity" evidence="3">
    <location>
        <begin position="1201"/>
        <end position="1235"/>
    </location>
</feature>
<evidence type="ECO:0000313" key="7">
    <source>
        <dbReference type="Proteomes" id="UP000748756"/>
    </source>
</evidence>
<feature type="compositionally biased region" description="Polar residues" evidence="3">
    <location>
        <begin position="915"/>
        <end position="930"/>
    </location>
</feature>
<feature type="region of interest" description="Disordered" evidence="3">
    <location>
        <begin position="302"/>
        <end position="348"/>
    </location>
</feature>
<accession>A0A9P5V6K1</accession>
<sequence>MRPPLSEISTANIPSSSTTLISSEANANHLQHLQQQTSCPPSSRSAHKSTIIPTTRISPNQGSITEGQAKHLHDRASFVASSSSSSSSSTEPLELVTTASALTNSINGSSNNNAVIAALGNDCPTCLPDQQFQQAPLHGHGQGEVSPFSNAYTPTSATISLTTSRTKGDKKSTTRANLSRDARAIKTRIRRLWMDPSQEEYSRTKRDPKNQYLLLEESLTGILQIIPPIIENAQIPQSSPMGLSYPTAAYSESTSSSASISHPRIIPMPMNFSAATGSIISPLSPPHHPLSALSLVHPRSSYPPSPSLIGSAPSKSSGGSTNNSLTTTATGPVHTRARTTSSNSTSTISATRYQIATSMLQPSEPPLMDIAQPTLRSPTSGASLGEPSLSTIAAAAAAAASPSSTSPSLTTDTRSAAPGMAESNKILISKLLSLSNTFTGSIRVLCEQQNEKVLRFDDDMILELLTRWEQEAGKEEEEGSVSEPDDNSSTTSLVTLGATNALERYQIIVGRVWEETDVILSCIRKIRDLVEFGRIQHYSDFDDDDSEEDAIEKDEIIKKNIYSRLLFHANGLVTVLGEFLECVSGIQRLVSTIKTQRKSHKGTREDLYLNNESPVGNEFEQQSASVVDFIADDPIPVKHLDLALMRKLKRKNRFKTMTEKMRRSFSDFAKRSTTSLLAVFPPLGDGTNEGFHWDSYSDGEYYSEEWVGTEYGSSQAADEDSFVRTLSPPDSPGIKSEKIYNCHRRLSSKDSSGLPEQYWPGSTRLGLSDDGMSPTNSIHPTSPFSTSSSSIPIAGGSSNGGGEFVSGVNMDMSRSMSSERTVNTIATRIHMDSSSNVASPTRKSLESLRESIELTGPSPDGISTMAMAFSLSPTSPTQTGVKEKRQSLLFRRKGIQAPTFTGVSISAPIPVVSRPYSTYSSSGESQTPSRNKYRARPPRPPHSLPPMPPSPTPVASSRGGLFENSVETDSAGSSSIFKPKSTHRISSYLASRSISPFQSSPLILDSPFTRQTSIRMGNDRNRYSVKMPEDEQWGHQISRSNTVSSTNGSGSSNGSNSSPRSSSSGGSNFQGSFWRRRSYNDALEQSWQPMRQDSLALSSGGAFDTSLPSSPNDRDIRSTFELDSNSSSSSVRVTSFEFMIPFFSRDGGNMASFPASSGQGNRPGSGSVLSQSGSEQMTVTMMRNSRRHSSPLTLEAERALSDVLSRRQSVSSQQSQSTTSLQSRQQQQPQKQGSSNRNSIHMMPTFDENPKPKSTPYLPQNQDQGPTRAQIQTQAQASETDALSIPPRLPRPTYKKMSSESNIHSNIASSRHNGPYVATTSKATAGVHTENSNRHREPGSLESRIPIDPARKPVIGPRFGDMKKAWEILNLDVKRLNQYSHMRAYAKGQTVQNNNWALSHPNAQQSTTSPRVLHICENGTDVLVMEMFEGHLQVVAGLLEKLIERLADENAQDAEYVSCFLLSHSFFIDSEDLLDRLIARFHIQPRQGEILYFEKWQTVIQVKILCVLMRWIQIQYEDFELNANLLKTLKKFLEVDIRQAGFVMEAECIEKNISIKSLAPIKNCSVIMEQGRFCLQRSRTRKISLSRSQNPPTPPSPPSTVASSNPGPVPQSPVEQMIEYGPTPELATSSPILQLNGQDLARYLTLADMKAFRSITVFELMSGWWKRRQAAENKRSGGDGELDEDEPKSPSGLSVVEIDGAEDGAIEAFTRRANMLSYWVAHEIVSTAGSKTRKQLIKKFIEVAKICRQLNNLHTSMFIVSALTSKPVRRLSSSWKLVSSRDMETLKNLETLMDPSGNMRCYRQAVAEAEAPTIPFLPILLKDITFILDGNPTMIASKANLSPQAQSGPPTPSTASAPISTPGFTTPTSTSATHSTETTTSPKDKNTGGAPLVNFDKFRRLTQYVENAVDMAKSVDYSFEHQLLRQARVFRPSSPSFYGEIESVHGNGGSSSLLGGKSSSTHGLLNGSTHGGGPAPDGSRGALDHISEMVERRLVKASGLYGVHQRVIQVEFVNRAPGAKSNGGASSLWKSSGGGDGGGSIGASIPGSIVGSGVGSGLSSDMVIRAVQGEEEYLMGLSRMCEPARW</sequence>
<feature type="region of interest" description="Disordered" evidence="3">
    <location>
        <begin position="1582"/>
        <end position="1616"/>
    </location>
</feature>
<dbReference type="Pfam" id="PF00617">
    <property type="entry name" value="RasGEF"/>
    <property type="match status" value="1"/>
</dbReference>